<dbReference type="PROSITE" id="PS00028">
    <property type="entry name" value="ZINC_FINGER_C2H2_1"/>
    <property type="match status" value="9"/>
</dbReference>
<feature type="domain" description="C2H2-type" evidence="11">
    <location>
        <begin position="210"/>
        <end position="237"/>
    </location>
</feature>
<dbReference type="GO" id="GO:0001227">
    <property type="term" value="F:DNA-binding transcription repressor activity, RNA polymerase II-specific"/>
    <property type="evidence" value="ECO:0007669"/>
    <property type="project" value="TreeGrafter"/>
</dbReference>
<dbReference type="GO" id="GO:0000978">
    <property type="term" value="F:RNA polymerase II cis-regulatory region sequence-specific DNA binding"/>
    <property type="evidence" value="ECO:0007669"/>
    <property type="project" value="TreeGrafter"/>
</dbReference>
<evidence type="ECO:0000256" key="10">
    <source>
        <dbReference type="PROSITE-ProRule" id="PRU00042"/>
    </source>
</evidence>
<feature type="domain" description="C2H2-type" evidence="11">
    <location>
        <begin position="434"/>
        <end position="461"/>
    </location>
</feature>
<proteinExistence type="predicted"/>
<reference evidence="12" key="2">
    <citation type="submission" date="2025-08" db="UniProtKB">
        <authorList>
            <consortium name="Ensembl"/>
        </authorList>
    </citation>
    <scope>IDENTIFICATION</scope>
</reference>
<gene>
    <name evidence="12" type="primary">LOC114663154</name>
</gene>
<keyword evidence="2" id="KW-0479">Metal-binding</keyword>
<dbReference type="PROSITE" id="PS50157">
    <property type="entry name" value="ZINC_FINGER_C2H2_2"/>
    <property type="match status" value="9"/>
</dbReference>
<dbReference type="FunFam" id="3.30.160.60:FF:001155">
    <property type="entry name" value="Zinc finger 30C"/>
    <property type="match status" value="1"/>
</dbReference>
<dbReference type="RefSeq" id="XP_028672737.2">
    <property type="nucleotide sequence ID" value="XM_028816904.2"/>
</dbReference>
<reference evidence="12" key="3">
    <citation type="submission" date="2025-09" db="UniProtKB">
        <authorList>
            <consortium name="Ensembl"/>
        </authorList>
    </citation>
    <scope>IDENTIFICATION</scope>
</reference>
<feature type="domain" description="C2H2-type" evidence="11">
    <location>
        <begin position="406"/>
        <end position="433"/>
    </location>
</feature>
<evidence type="ECO:0000313" key="13">
    <source>
        <dbReference type="Proteomes" id="UP000694620"/>
    </source>
</evidence>
<reference evidence="12" key="1">
    <citation type="submission" date="2021-06" db="EMBL/GenBank/DDBJ databases">
        <authorList>
            <consortium name="Wellcome Sanger Institute Data Sharing"/>
        </authorList>
    </citation>
    <scope>NUCLEOTIDE SEQUENCE [LARGE SCALE GENOMIC DNA]</scope>
</reference>
<evidence type="ECO:0000256" key="8">
    <source>
        <dbReference type="ARBA" id="ARBA00023163"/>
    </source>
</evidence>
<evidence type="ECO:0000256" key="6">
    <source>
        <dbReference type="ARBA" id="ARBA00023015"/>
    </source>
</evidence>
<evidence type="ECO:0000313" key="12">
    <source>
        <dbReference type="Ensembl" id="ENSECRP00000018715.1"/>
    </source>
</evidence>
<dbReference type="PANTHER" id="PTHR24399:SF23">
    <property type="entry name" value="C2H2-TYPE DOMAIN-CONTAINING PROTEIN"/>
    <property type="match status" value="1"/>
</dbReference>
<evidence type="ECO:0000256" key="3">
    <source>
        <dbReference type="ARBA" id="ARBA00022737"/>
    </source>
</evidence>
<evidence type="ECO:0000256" key="4">
    <source>
        <dbReference type="ARBA" id="ARBA00022771"/>
    </source>
</evidence>
<dbReference type="Ensembl" id="ENSECRT00000019094.1">
    <property type="protein sequence ID" value="ENSECRP00000018715.1"/>
    <property type="gene ID" value="ENSECRG00000012514.1"/>
</dbReference>
<evidence type="ECO:0000256" key="5">
    <source>
        <dbReference type="ARBA" id="ARBA00022833"/>
    </source>
</evidence>
<feature type="domain" description="C2H2-type" evidence="11">
    <location>
        <begin position="238"/>
        <end position="265"/>
    </location>
</feature>
<dbReference type="FunFam" id="3.30.160.60:FF:000759">
    <property type="entry name" value="zinc finger protein 16"/>
    <property type="match status" value="2"/>
</dbReference>
<dbReference type="SMART" id="SM00355">
    <property type="entry name" value="ZnF_C2H2"/>
    <property type="match status" value="9"/>
</dbReference>
<dbReference type="Gene3D" id="3.30.160.60">
    <property type="entry name" value="Classic Zinc Finger"/>
    <property type="match status" value="9"/>
</dbReference>
<keyword evidence="3" id="KW-0677">Repeat</keyword>
<keyword evidence="7" id="KW-0238">DNA-binding</keyword>
<dbReference type="PANTHER" id="PTHR24399">
    <property type="entry name" value="ZINC FINGER AND BTB DOMAIN-CONTAINING"/>
    <property type="match status" value="1"/>
</dbReference>
<keyword evidence="5" id="KW-0862">Zinc</keyword>
<feature type="domain" description="C2H2-type" evidence="11">
    <location>
        <begin position="294"/>
        <end position="321"/>
    </location>
</feature>
<sequence length="462" mass="53660">MHDMDGEKFPFHQMLPEDSCTLADGVSEQRGSHQIMMAAELEANFLDFNTQMEFFNMKTPSHEHIGTFMEDTCRLDSYEKESDDLWSSPKMQCPQLHSLNVKTLQLESLQSGPDNDSYFRKTGGDPTFSTSASNFGTSLQEQDSLFLSPDNQESIESMCFWEKQETSVQNADVRSSPPHPLDMKAESSRLSKADDIETPHKLAQRQVGLLLCQVCKKSFKTRLQYDEHQKTHTEEKPYSCTECGKKYTLKSHLQIHTRIHTGERPYCCDECGKRFTVKDHLRRHERIHTGEKPYCCTECGKQFRAKSHLQRHNRTHTGEKPYCCTECNKRFTMKSHLQTHERVHTGEKPYGCVECGEKFTQKSNLQTHEKIHTGEKPFCCTVCGRKFARKSNYQRHARIHTGEKLYCCTECGKTFTRTNSLHTHERIHTGEKPYCCTECGKRFVRKSTLQRHNRIHTDRNLY</sequence>
<dbReference type="GeneTree" id="ENSGT00940000162179"/>
<evidence type="ECO:0000256" key="7">
    <source>
        <dbReference type="ARBA" id="ARBA00023125"/>
    </source>
</evidence>
<dbReference type="InterPro" id="IPR036236">
    <property type="entry name" value="Znf_C2H2_sf"/>
</dbReference>
<dbReference type="GO" id="GO:0008270">
    <property type="term" value="F:zinc ion binding"/>
    <property type="evidence" value="ECO:0007669"/>
    <property type="project" value="UniProtKB-KW"/>
</dbReference>
<feature type="domain" description="C2H2-type" evidence="11">
    <location>
        <begin position="378"/>
        <end position="405"/>
    </location>
</feature>
<feature type="domain" description="C2H2-type" evidence="11">
    <location>
        <begin position="350"/>
        <end position="377"/>
    </location>
</feature>
<evidence type="ECO:0000256" key="1">
    <source>
        <dbReference type="ARBA" id="ARBA00004123"/>
    </source>
</evidence>
<keyword evidence="6" id="KW-0805">Transcription regulation</keyword>
<keyword evidence="13" id="KW-1185">Reference proteome</keyword>
<feature type="domain" description="C2H2-type" evidence="11">
    <location>
        <begin position="322"/>
        <end position="349"/>
    </location>
</feature>
<keyword evidence="4 10" id="KW-0863">Zinc-finger</keyword>
<keyword evidence="8" id="KW-0804">Transcription</keyword>
<evidence type="ECO:0000259" key="11">
    <source>
        <dbReference type="PROSITE" id="PS50157"/>
    </source>
</evidence>
<dbReference type="FunFam" id="3.30.160.60:FF:002343">
    <property type="entry name" value="Zinc finger protein 33A"/>
    <property type="match status" value="5"/>
</dbReference>
<dbReference type="GO" id="GO:0002682">
    <property type="term" value="P:regulation of immune system process"/>
    <property type="evidence" value="ECO:0007669"/>
    <property type="project" value="TreeGrafter"/>
</dbReference>
<dbReference type="AlphaFoldDB" id="A0A8C4SL79"/>
<organism evidence="12 13">
    <name type="scientific">Erpetoichthys calabaricus</name>
    <name type="common">Rope fish</name>
    <name type="synonym">Calamoichthys calabaricus</name>
    <dbReference type="NCBI Taxonomy" id="27687"/>
    <lineage>
        <taxon>Eukaryota</taxon>
        <taxon>Metazoa</taxon>
        <taxon>Chordata</taxon>
        <taxon>Craniata</taxon>
        <taxon>Vertebrata</taxon>
        <taxon>Euteleostomi</taxon>
        <taxon>Actinopterygii</taxon>
        <taxon>Polypteriformes</taxon>
        <taxon>Polypteridae</taxon>
        <taxon>Erpetoichthys</taxon>
    </lineage>
</organism>
<comment type="subcellular location">
    <subcellularLocation>
        <location evidence="1">Nucleus</location>
    </subcellularLocation>
</comment>
<dbReference type="OrthoDB" id="40579at2759"/>
<protein>
    <recommendedName>
        <fullName evidence="11">C2H2-type domain-containing protein</fullName>
    </recommendedName>
</protein>
<dbReference type="GeneID" id="114663154"/>
<dbReference type="SUPFAM" id="SSF57667">
    <property type="entry name" value="beta-beta-alpha zinc fingers"/>
    <property type="match status" value="5"/>
</dbReference>
<keyword evidence="9" id="KW-0539">Nucleus</keyword>
<name>A0A8C4SL79_ERPCA</name>
<feature type="domain" description="C2H2-type" evidence="11">
    <location>
        <begin position="266"/>
        <end position="293"/>
    </location>
</feature>
<evidence type="ECO:0000256" key="9">
    <source>
        <dbReference type="ARBA" id="ARBA00023242"/>
    </source>
</evidence>
<dbReference type="Pfam" id="PF12874">
    <property type="entry name" value="zf-met"/>
    <property type="match status" value="1"/>
</dbReference>
<dbReference type="Pfam" id="PF13912">
    <property type="entry name" value="zf-C2H2_6"/>
    <property type="match status" value="1"/>
</dbReference>
<dbReference type="GO" id="GO:0005654">
    <property type="term" value="C:nucleoplasm"/>
    <property type="evidence" value="ECO:0007669"/>
    <property type="project" value="TreeGrafter"/>
</dbReference>
<evidence type="ECO:0000256" key="2">
    <source>
        <dbReference type="ARBA" id="ARBA00022723"/>
    </source>
</evidence>
<dbReference type="Pfam" id="PF00096">
    <property type="entry name" value="zf-C2H2"/>
    <property type="match status" value="7"/>
</dbReference>
<accession>A0A8C4SL79</accession>
<dbReference type="GO" id="GO:0001817">
    <property type="term" value="P:regulation of cytokine production"/>
    <property type="evidence" value="ECO:0007669"/>
    <property type="project" value="TreeGrafter"/>
</dbReference>
<dbReference type="InterPro" id="IPR013087">
    <property type="entry name" value="Znf_C2H2_type"/>
</dbReference>
<dbReference type="Proteomes" id="UP000694620">
    <property type="component" value="Chromosome 12"/>
</dbReference>